<evidence type="ECO:0000313" key="6">
    <source>
        <dbReference type="Proteomes" id="UP000825935"/>
    </source>
</evidence>
<dbReference type="AlphaFoldDB" id="A0A8T2U1B9"/>
<protein>
    <recommendedName>
        <fullName evidence="4">Dirigent protein</fullName>
    </recommendedName>
</protein>
<evidence type="ECO:0000256" key="3">
    <source>
        <dbReference type="ARBA" id="ARBA00022525"/>
    </source>
</evidence>
<dbReference type="Proteomes" id="UP000825935">
    <property type="component" value="Chromosome 10"/>
</dbReference>
<dbReference type="GO" id="GO:0009699">
    <property type="term" value="P:phenylpropanoid biosynthetic process"/>
    <property type="evidence" value="ECO:0007669"/>
    <property type="project" value="UniProtKB-ARBA"/>
</dbReference>
<feature type="signal peptide" evidence="4">
    <location>
        <begin position="1"/>
        <end position="30"/>
    </location>
</feature>
<keyword evidence="6" id="KW-1185">Reference proteome</keyword>
<keyword evidence="4" id="KW-0052">Apoplast</keyword>
<dbReference type="InterPro" id="IPR004265">
    <property type="entry name" value="Dirigent"/>
</dbReference>
<dbReference type="Pfam" id="PF03018">
    <property type="entry name" value="Dirigent"/>
    <property type="match status" value="1"/>
</dbReference>
<gene>
    <name evidence="5" type="ORF">KP509_10G043100</name>
</gene>
<comment type="similarity">
    <text evidence="1 4">Belongs to the plant dirigent protein family.</text>
</comment>
<dbReference type="EMBL" id="CM035415">
    <property type="protein sequence ID" value="KAH7427404.1"/>
    <property type="molecule type" value="Genomic_DNA"/>
</dbReference>
<comment type="subcellular location">
    <subcellularLocation>
        <location evidence="4">Secreted</location>
        <location evidence="4">Extracellular space</location>
        <location evidence="4">Apoplast</location>
    </subcellularLocation>
</comment>
<accession>A0A8T2U1B9</accession>
<proteinExistence type="inferred from homology"/>
<reference evidence="5" key="1">
    <citation type="submission" date="2021-08" db="EMBL/GenBank/DDBJ databases">
        <title>WGS assembly of Ceratopteris richardii.</title>
        <authorList>
            <person name="Marchant D.B."/>
            <person name="Chen G."/>
            <person name="Jenkins J."/>
            <person name="Shu S."/>
            <person name="Leebens-Mack J."/>
            <person name="Grimwood J."/>
            <person name="Schmutz J."/>
            <person name="Soltis P."/>
            <person name="Soltis D."/>
            <person name="Chen Z.-H."/>
        </authorList>
    </citation>
    <scope>NUCLEOTIDE SEQUENCE</scope>
    <source>
        <strain evidence="5">Whitten #5841</strain>
        <tissue evidence="5">Leaf</tissue>
    </source>
</reference>
<dbReference type="InterPro" id="IPR044859">
    <property type="entry name" value="Allene_oxi_cyc_Dirigent"/>
</dbReference>
<dbReference type="GO" id="GO:0048046">
    <property type="term" value="C:apoplast"/>
    <property type="evidence" value="ECO:0007669"/>
    <property type="project" value="UniProtKB-SubCell"/>
</dbReference>
<evidence type="ECO:0000256" key="4">
    <source>
        <dbReference type="RuleBase" id="RU363099"/>
    </source>
</evidence>
<feature type="chain" id="PRO_5035964266" description="Dirigent protein" evidence="4">
    <location>
        <begin position="31"/>
        <end position="179"/>
    </location>
</feature>
<name>A0A8T2U1B9_CERRI</name>
<comment type="subunit">
    <text evidence="2 4">Homodimer.</text>
</comment>
<dbReference type="Gene3D" id="2.40.480.10">
    <property type="entry name" value="Allene oxide cyclase-like"/>
    <property type="match status" value="1"/>
</dbReference>
<organism evidence="5 6">
    <name type="scientific">Ceratopteris richardii</name>
    <name type="common">Triangle waterfern</name>
    <dbReference type="NCBI Taxonomy" id="49495"/>
    <lineage>
        <taxon>Eukaryota</taxon>
        <taxon>Viridiplantae</taxon>
        <taxon>Streptophyta</taxon>
        <taxon>Embryophyta</taxon>
        <taxon>Tracheophyta</taxon>
        <taxon>Polypodiopsida</taxon>
        <taxon>Polypodiidae</taxon>
        <taxon>Polypodiales</taxon>
        <taxon>Pteridineae</taxon>
        <taxon>Pteridaceae</taxon>
        <taxon>Parkerioideae</taxon>
        <taxon>Ceratopteris</taxon>
    </lineage>
</organism>
<comment type="function">
    <text evidence="4">Dirigent proteins impart stereoselectivity on the phenoxy radical-coupling reaction, yielding optically active lignans from two molecules of coniferyl alcohol in the biosynthesis of lignans, flavonolignans, and alkaloids and thus plays a central role in plant secondary metabolism.</text>
</comment>
<dbReference type="PANTHER" id="PTHR21495">
    <property type="entry name" value="NUCLEOPORIN-RELATED"/>
    <property type="match status" value="1"/>
</dbReference>
<comment type="caution">
    <text evidence="5">The sequence shown here is derived from an EMBL/GenBank/DDBJ whole genome shotgun (WGS) entry which is preliminary data.</text>
</comment>
<evidence type="ECO:0000256" key="2">
    <source>
        <dbReference type="ARBA" id="ARBA00011738"/>
    </source>
</evidence>
<sequence length="179" mass="19352">MAMAQSLQELVALGVIFSVAIALLLEGAEGSNELPSFKEHQFIYYVQLQTGGAPNLGILRPPINTTISANFGSSTIFAFNVTESESRTSKSLGLIRGYTVETSYVSGDMRLLEVEFLQYDDGRYKGTVQYQGAVTSTGTELAIVGGSGSFRGVRGYVVVNFISSVPPFSTYRHDVTLLE</sequence>
<evidence type="ECO:0000313" key="5">
    <source>
        <dbReference type="EMBL" id="KAH7427404.1"/>
    </source>
</evidence>
<evidence type="ECO:0000256" key="1">
    <source>
        <dbReference type="ARBA" id="ARBA00010746"/>
    </source>
</evidence>
<keyword evidence="4" id="KW-0732">Signal</keyword>
<keyword evidence="3 4" id="KW-0964">Secreted</keyword>